<dbReference type="EMBL" id="CVRI01000064">
    <property type="protein sequence ID" value="CRL05426.1"/>
    <property type="molecule type" value="Genomic_DNA"/>
</dbReference>
<reference evidence="2 3" key="1">
    <citation type="submission" date="2015-04" db="EMBL/GenBank/DDBJ databases">
        <authorList>
            <person name="Syromyatnikov M.Y."/>
            <person name="Popov V.N."/>
        </authorList>
    </citation>
    <scope>NUCLEOTIDE SEQUENCE [LARGE SCALE GENOMIC DNA]</scope>
</reference>
<keyword evidence="3" id="KW-1185">Reference proteome</keyword>
<proteinExistence type="predicted"/>
<organism evidence="2 3">
    <name type="scientific">Clunio marinus</name>
    <dbReference type="NCBI Taxonomy" id="568069"/>
    <lineage>
        <taxon>Eukaryota</taxon>
        <taxon>Metazoa</taxon>
        <taxon>Ecdysozoa</taxon>
        <taxon>Arthropoda</taxon>
        <taxon>Hexapoda</taxon>
        <taxon>Insecta</taxon>
        <taxon>Pterygota</taxon>
        <taxon>Neoptera</taxon>
        <taxon>Endopterygota</taxon>
        <taxon>Diptera</taxon>
        <taxon>Nematocera</taxon>
        <taxon>Chironomoidea</taxon>
        <taxon>Chironomidae</taxon>
        <taxon>Clunio</taxon>
    </lineage>
</organism>
<protein>
    <submittedName>
        <fullName evidence="2">CLUMA_CG018318, isoform A</fullName>
    </submittedName>
</protein>
<evidence type="ECO:0000313" key="2">
    <source>
        <dbReference type="EMBL" id="CRL05426.1"/>
    </source>
</evidence>
<evidence type="ECO:0000256" key="1">
    <source>
        <dbReference type="SAM" id="MobiDB-lite"/>
    </source>
</evidence>
<sequence length="154" mass="18511">MKTHVEILKSRIKQQHNKVSKHRNDARVRRESLLCVKNNNMRHDDRYSMVESDKYSQYKSEKEKKQKPLRNPHLNWVQKDERQEYENMIQPRMGAKPYDKGFKKICNVGKFKNKEKSGKDFYVIVVGLETRKERHCNIIVLPIQSHLHAYKVMC</sequence>
<dbReference type="AlphaFoldDB" id="A0A1J1J0D6"/>
<dbReference type="Proteomes" id="UP000183832">
    <property type="component" value="Unassembled WGS sequence"/>
</dbReference>
<gene>
    <name evidence="2" type="ORF">CLUMA_CG018318</name>
</gene>
<feature type="region of interest" description="Disordered" evidence="1">
    <location>
        <begin position="50"/>
        <end position="73"/>
    </location>
</feature>
<accession>A0A1J1J0D6</accession>
<name>A0A1J1J0D6_9DIPT</name>
<evidence type="ECO:0000313" key="3">
    <source>
        <dbReference type="Proteomes" id="UP000183832"/>
    </source>
</evidence>
<feature type="compositionally biased region" description="Basic and acidic residues" evidence="1">
    <location>
        <begin position="50"/>
        <end position="66"/>
    </location>
</feature>